<dbReference type="InterPro" id="IPR011011">
    <property type="entry name" value="Znf_FYVE_PHD"/>
</dbReference>
<keyword evidence="2 6" id="KW-0863">Zinc-finger</keyword>
<evidence type="ECO:0000256" key="2">
    <source>
        <dbReference type="ARBA" id="ARBA00022771"/>
    </source>
</evidence>
<evidence type="ECO:0000256" key="1">
    <source>
        <dbReference type="ARBA" id="ARBA00022723"/>
    </source>
</evidence>
<feature type="compositionally biased region" description="Basic and acidic residues" evidence="7">
    <location>
        <begin position="786"/>
        <end position="799"/>
    </location>
</feature>
<gene>
    <name evidence="9" type="ORF">MKW98_024887</name>
</gene>
<dbReference type="InterPro" id="IPR049914">
    <property type="entry name" value="PHD1-3/5-6"/>
</dbReference>
<feature type="domain" description="PHD-type" evidence="8">
    <location>
        <begin position="422"/>
        <end position="473"/>
    </location>
</feature>
<dbReference type="InterPro" id="IPR001965">
    <property type="entry name" value="Znf_PHD"/>
</dbReference>
<feature type="compositionally biased region" description="Basic and acidic residues" evidence="7">
    <location>
        <begin position="509"/>
        <end position="520"/>
    </location>
</feature>
<evidence type="ECO:0000256" key="4">
    <source>
        <dbReference type="ARBA" id="ARBA00023015"/>
    </source>
</evidence>
<dbReference type="EMBL" id="JAJJMB010005149">
    <property type="protein sequence ID" value="KAI3940480.1"/>
    <property type="molecule type" value="Genomic_DNA"/>
</dbReference>
<name>A0AAD4XRQ0_9MAGN</name>
<dbReference type="SMART" id="SM00249">
    <property type="entry name" value="PHD"/>
    <property type="match status" value="1"/>
</dbReference>
<organism evidence="9 10">
    <name type="scientific">Papaver atlanticum</name>
    <dbReference type="NCBI Taxonomy" id="357466"/>
    <lineage>
        <taxon>Eukaryota</taxon>
        <taxon>Viridiplantae</taxon>
        <taxon>Streptophyta</taxon>
        <taxon>Embryophyta</taxon>
        <taxon>Tracheophyta</taxon>
        <taxon>Spermatophyta</taxon>
        <taxon>Magnoliopsida</taxon>
        <taxon>Ranunculales</taxon>
        <taxon>Papaveraceae</taxon>
        <taxon>Papaveroideae</taxon>
        <taxon>Papaver</taxon>
    </lineage>
</organism>
<keyword evidence="3" id="KW-0862">Zinc</keyword>
<dbReference type="PROSITE" id="PS50016">
    <property type="entry name" value="ZF_PHD_2"/>
    <property type="match status" value="1"/>
</dbReference>
<feature type="compositionally biased region" description="Polar residues" evidence="7">
    <location>
        <begin position="717"/>
        <end position="729"/>
    </location>
</feature>
<dbReference type="Pfam" id="PF23121">
    <property type="entry name" value="SPOC_AIPP2"/>
    <property type="match status" value="1"/>
</dbReference>
<dbReference type="GO" id="GO:0034244">
    <property type="term" value="P:negative regulation of transcription elongation by RNA polymerase II"/>
    <property type="evidence" value="ECO:0007669"/>
    <property type="project" value="InterPro"/>
</dbReference>
<sequence>MTKRKERILSELYDVTEKIMEPEITPVLKGSCRIQGPVEETDQDVQKNTRSHRGEKRSGGVSLSEKFCMREESGTCNVCSAPCSSCMHFNRVVSRMDIKSEDECSDGTSRGKEASRCSFNVTSVLPILKNIALQKRQCAAASETSNVFSACSSHDSFSENAESKATEDIEMLPVVPSGGTLECHGDNISCVSGVNDAGPSVADHPNSNMKWKNISSSSASVSTLHPEISEKDNLVQLVAGCVNGIKCEVEENCGKFRKASVDTKEVIHPTSAKQEVHLDEIRSPSSRSRSGKLTPYNADYKDLKESSSSQCQADPFELLLPNASTANSASTNKQTAGNHDKNLAKFEHNITSCMENGSSGQEAGIDVEIGGSPSESVKCLDLNEIVEKPVVLPKSSGVRDSSLQVQSHPVDESNGSEIEEDVKVCDICGDAGREDLLAVCSRCGDGAEHTYCMREMVDKVPEGDWLCEECKFKEDAEKQKRDKPEAVVEPTNQSCIDEKENMPNAKVSTKSDVKASDAESKLSPKIGTIVNISSKRHLDNVEGVSAVKRQAFESSSGLPKPSSSNKEAALSKVGSFKSTLSKMVQQIDSPTSSTNTLQNHSRKHFSGTSTLIKSNSFTEPKGKSAQEDSTLKFKLGETKKTSRSSSFDHRSHSTASKSREDTARLASKDDPRGSKLAKDCSPFERKNSSRPDRPVVTLPKPGSGGGATPKADKSAYQGESASGSFSATIGRSIKGNPAVPKLSKPPPLLIIRDSRKSLGGSGDFKRQSSVLPRGITASPKSTMNLSDRKPSKVSLKDEPAGDGPGARFLSDAVNKRTKLKAADEVLLSKRSGENKKSGTPDQSDDLTISCDNVSREVSSSDQASSSSSFLKGLTSNNVVHDGQENFKGAPSSVVSLSGILSIPQYEYIWQGGFEVQKSERVVELFDGIQAHLSTGSSPKVPEVVSKFPYKVLLEEVPRSTAWPAQFQDQATEENIGVYFFAKDIESYERNYKRLLENMIKEDLALKGNFNGIELLIFPSNQLDKRSQRWNTLFYMWGVFKGRRVDESVRSQKETCGNSYETHFAGGLPYPAVVDSKREGLSGNVEGLSASSSLLRSQEAIRSSESSRRLDKSCHIEVPYLGNEVSKSHVQAPEESKGRNMLMDDDRDNVEISEMELDSCSVLAGQNSVLQSGNNRVLVDLNTFDCSEASIPSASLDRKEISSGSYPVTSTSPAQDSNPIHSAVEKKIKDISNIDEVIPIENIKDKDVMLVDKIVAFTGNLLKQEDENSSVLPSSRKRPCPAASDVLCGIPSNHSIPLDDKDHILVDEKNECKKLKTSYGCNDGSSSSAGKIYLGGSFPMKDRGHDAEENMVTGETRKSERFFFPVDLNCSSDWPEEKESMPLQVISSDDEDQPEHHFPNLELGLGGEKKPTLKQGGLPFFGRLDGKKDPSKHPEDAVKKSGSLDVALGSLSLSLAFPLSSVKKEQTTANSSLNHLSIPGQLLPERRRSPPNIDTSVLDLAL</sequence>
<dbReference type="GO" id="GO:0140566">
    <property type="term" value="F:histone reader activity"/>
    <property type="evidence" value="ECO:0007669"/>
    <property type="project" value="InterPro"/>
</dbReference>
<keyword evidence="10" id="KW-1185">Reference proteome</keyword>
<dbReference type="SUPFAM" id="SSF57903">
    <property type="entry name" value="FYVE/PHD zinc finger"/>
    <property type="match status" value="1"/>
</dbReference>
<evidence type="ECO:0000259" key="8">
    <source>
        <dbReference type="PROSITE" id="PS50016"/>
    </source>
</evidence>
<reference evidence="9" key="1">
    <citation type="submission" date="2022-04" db="EMBL/GenBank/DDBJ databases">
        <title>A functionally conserved STORR gene fusion in Papaver species that diverged 16.8 million years ago.</title>
        <authorList>
            <person name="Catania T."/>
        </authorList>
    </citation>
    <scope>NUCLEOTIDE SEQUENCE</scope>
    <source>
        <strain evidence="9">S-188037</strain>
    </source>
</reference>
<evidence type="ECO:0000256" key="6">
    <source>
        <dbReference type="PROSITE-ProRule" id="PRU00146"/>
    </source>
</evidence>
<dbReference type="PANTHER" id="PTHR33304:SF9">
    <property type="entry name" value="RING_FYVE_PHD ZINC FINGER SUPERFAMILY PROTEIN"/>
    <property type="match status" value="1"/>
</dbReference>
<comment type="caution">
    <text evidence="9">The sequence shown here is derived from an EMBL/GenBank/DDBJ whole genome shotgun (WGS) entry which is preliminary data.</text>
</comment>
<feature type="region of interest" description="Disordered" evidence="7">
    <location>
        <begin position="824"/>
        <end position="847"/>
    </location>
</feature>
<feature type="compositionally biased region" description="Basic and acidic residues" evidence="7">
    <location>
        <begin position="1423"/>
        <end position="1438"/>
    </location>
</feature>
<evidence type="ECO:0000313" key="9">
    <source>
        <dbReference type="EMBL" id="KAI3940480.1"/>
    </source>
</evidence>
<proteinExistence type="predicted"/>
<feature type="compositionally biased region" description="Basic and acidic residues" evidence="7">
    <location>
        <begin position="620"/>
        <end position="693"/>
    </location>
</feature>
<feature type="region of interest" description="Disordered" evidence="7">
    <location>
        <begin position="1463"/>
        <end position="1495"/>
    </location>
</feature>
<evidence type="ECO:0000256" key="7">
    <source>
        <dbReference type="SAM" id="MobiDB-lite"/>
    </source>
</evidence>
<dbReference type="GO" id="GO:0008270">
    <property type="term" value="F:zinc ion binding"/>
    <property type="evidence" value="ECO:0007669"/>
    <property type="project" value="UniProtKB-KW"/>
</dbReference>
<feature type="compositionally biased region" description="Basic and acidic residues" evidence="7">
    <location>
        <begin position="824"/>
        <end position="838"/>
    </location>
</feature>
<feature type="region of interest" description="Disordered" evidence="7">
    <location>
        <begin position="1420"/>
        <end position="1439"/>
    </location>
</feature>
<keyword evidence="5" id="KW-0804">Transcription</keyword>
<accession>A0AAD4XRQ0</accession>
<evidence type="ECO:0000256" key="3">
    <source>
        <dbReference type="ARBA" id="ARBA00022833"/>
    </source>
</evidence>
<dbReference type="InterPro" id="IPR019787">
    <property type="entry name" value="Znf_PHD-finger"/>
</dbReference>
<dbReference type="Gene3D" id="3.30.40.10">
    <property type="entry name" value="Zinc/RING finger domain, C3HC4 (zinc finger)"/>
    <property type="match status" value="1"/>
</dbReference>
<dbReference type="InterPro" id="IPR013083">
    <property type="entry name" value="Znf_RING/FYVE/PHD"/>
</dbReference>
<feature type="region of interest" description="Disordered" evidence="7">
    <location>
        <begin position="581"/>
        <end position="811"/>
    </location>
</feature>
<dbReference type="PANTHER" id="PTHR33304">
    <property type="match status" value="1"/>
</dbReference>
<feature type="region of interest" description="Disordered" evidence="7">
    <location>
        <begin position="267"/>
        <end position="297"/>
    </location>
</feature>
<feature type="compositionally biased region" description="Polar residues" evidence="7">
    <location>
        <begin position="606"/>
        <end position="618"/>
    </location>
</feature>
<keyword evidence="4" id="KW-0805">Transcription regulation</keyword>
<feature type="region of interest" description="Disordered" evidence="7">
    <location>
        <begin position="38"/>
        <end position="59"/>
    </location>
</feature>
<feature type="compositionally biased region" description="Polar residues" evidence="7">
    <location>
        <begin position="581"/>
        <end position="599"/>
    </location>
</feature>
<protein>
    <recommendedName>
        <fullName evidence="8">PHD-type domain-containing protein</fullName>
    </recommendedName>
</protein>
<evidence type="ECO:0000256" key="5">
    <source>
        <dbReference type="ARBA" id="ARBA00023163"/>
    </source>
</evidence>
<dbReference type="InterPro" id="IPR056280">
    <property type="entry name" value="AIPP2-like_SPOC"/>
</dbReference>
<keyword evidence="1" id="KW-0479">Metal-binding</keyword>
<evidence type="ECO:0000313" key="10">
    <source>
        <dbReference type="Proteomes" id="UP001202328"/>
    </source>
</evidence>
<feature type="region of interest" description="Disordered" evidence="7">
    <location>
        <begin position="478"/>
        <end position="520"/>
    </location>
</feature>
<feature type="region of interest" description="Disordered" evidence="7">
    <location>
        <begin position="1387"/>
        <end position="1408"/>
    </location>
</feature>
<dbReference type="Proteomes" id="UP001202328">
    <property type="component" value="Unassembled WGS sequence"/>
</dbReference>